<dbReference type="Proteomes" id="UP000886384">
    <property type="component" value="Unassembled WGS sequence"/>
</dbReference>
<sequence>MPFEKEKPRFTPVEPGSNAITSRIRDYAKVVVSGQHCSRDVCELTEAYQNLSKHIHVASNHPLIDLILSWPNDLNIPSASAILLNRALHHQTLSHDQVRVCVYPYTIREDRDLGSIRFRGDSINAEIQSTYQSLQENPHQPFNEHLRDLTSINHLDDDATSRDIPFNELMGLFSWKDDHWQSSKEKYLEELRLAILRSIKDKNDQDRFQKKELLDHAKLRTVHHEDYPVLYRLIRTWSPEKVLPVLTNNQKYFDVLVLDARHVMLKTHQGWIKNVAKLISNFDKNDQKSSVVVLTEDIEIYQRLEYAIHQYRDGDSKKRFEQHCWYKPEPGMFKNDNLSKEQRRFSHFNATIIGSHYLSSLSKLEDLAKATTSSELRTLIYRTIQFLARILNTPVPQRDVNRLILEMINDRRMEREGQRLGRFVSWDLFRADINHHAITYKLNEDPTFHGYMTIATELVAQVHEDPPLAKHLKTILENDSSKRLLIVIDQHCLGLEQIITEYLTSLIKADKEVKVLHKHRLCGQLAWADHIIYAGMNEGTLKSLITLESDKARVTLLAHAYVSFKLERHLRFITERNAFSQLHLRANQLLEEIGPQVQSIRLNQNEILLPNDLVFTSQHPTHSSSNGDSHYADVMLEDYGLLDVGKNSKILRATPKSVLPFELITVNQLREGDEICLTEEISLDGFIDKAISGRTKKASTVLQDYFNLAADGIKKNFLHASHRRIAEAVKQRMFQLNPVIAESVGIQSLINWIENIFLNSEGISSEIRTVSPRDKDVFLLFTQALEIYPQMAEQFWALGIRNLRSARVLEGRQFYQNIKHILTSHYIDGADIEGLSMEDHAELIGMANHCCYQVETIHIQGIEIATYKD</sequence>
<reference evidence="1" key="1">
    <citation type="journal article" date="2020" name="mSystems">
        <title>Genome- and Community-Level Interaction Insights into Carbon Utilization and Element Cycling Functions of Hydrothermarchaeota in Hydrothermal Sediment.</title>
        <authorList>
            <person name="Zhou Z."/>
            <person name="Liu Y."/>
            <person name="Xu W."/>
            <person name="Pan J."/>
            <person name="Luo Z.H."/>
            <person name="Li M."/>
        </authorList>
    </citation>
    <scope>NUCLEOTIDE SEQUENCE [LARGE SCALE GENOMIC DNA]</scope>
    <source>
        <strain evidence="1">HyVt-380</strain>
    </source>
</reference>
<comment type="caution">
    <text evidence="1">The sequence shown here is derived from an EMBL/GenBank/DDBJ whole genome shotgun (WGS) entry which is preliminary data.</text>
</comment>
<accession>A0A7C1VTH4</accession>
<dbReference type="AlphaFoldDB" id="A0A7C1VTH4"/>
<dbReference type="EMBL" id="DRHY01000303">
    <property type="protein sequence ID" value="HEC75300.1"/>
    <property type="molecule type" value="Genomic_DNA"/>
</dbReference>
<gene>
    <name evidence="1" type="ORF">ENI26_13165</name>
</gene>
<organism evidence="1">
    <name type="scientific">Methylophaga aminisulfidivorans</name>
    <dbReference type="NCBI Taxonomy" id="230105"/>
    <lineage>
        <taxon>Bacteria</taxon>
        <taxon>Pseudomonadati</taxon>
        <taxon>Pseudomonadota</taxon>
        <taxon>Gammaproteobacteria</taxon>
        <taxon>Thiotrichales</taxon>
        <taxon>Piscirickettsiaceae</taxon>
        <taxon>Methylophaga</taxon>
    </lineage>
</organism>
<name>A0A7C1VTH4_9GAMM</name>
<evidence type="ECO:0000313" key="1">
    <source>
        <dbReference type="EMBL" id="HEC75300.1"/>
    </source>
</evidence>
<proteinExistence type="predicted"/>
<protein>
    <submittedName>
        <fullName evidence="1">Uncharacterized protein</fullName>
    </submittedName>
</protein>